<dbReference type="InterPro" id="IPR052371">
    <property type="entry name" value="BFD-associated_ferredoxin"/>
</dbReference>
<accession>A0ABT7XJZ4</accession>
<evidence type="ECO:0000313" key="11">
    <source>
        <dbReference type="Proteomes" id="UP001168540"/>
    </source>
</evidence>
<evidence type="ECO:0000256" key="6">
    <source>
        <dbReference type="ARBA" id="ARBA00023014"/>
    </source>
</evidence>
<dbReference type="EMBL" id="JAUEDK010000005">
    <property type="protein sequence ID" value="MDN0074114.1"/>
    <property type="molecule type" value="Genomic_DNA"/>
</dbReference>
<gene>
    <name evidence="10" type="ORF">QU481_04330</name>
</gene>
<evidence type="ECO:0000313" key="10">
    <source>
        <dbReference type="EMBL" id="MDN0074114.1"/>
    </source>
</evidence>
<dbReference type="InterPro" id="IPR041854">
    <property type="entry name" value="BFD-like_2Fe2S-bd_dom_sf"/>
</dbReference>
<evidence type="ECO:0000256" key="3">
    <source>
        <dbReference type="ARBA" id="ARBA00022723"/>
    </source>
</evidence>
<evidence type="ECO:0000256" key="8">
    <source>
        <dbReference type="ARBA" id="ARBA00046332"/>
    </source>
</evidence>
<keyword evidence="5" id="KW-0408">Iron</keyword>
<evidence type="ECO:0000256" key="2">
    <source>
        <dbReference type="ARBA" id="ARBA00022714"/>
    </source>
</evidence>
<dbReference type="RefSeq" id="WP_289828660.1">
    <property type="nucleotide sequence ID" value="NZ_JAUEDK010000005.1"/>
</dbReference>
<evidence type="ECO:0000256" key="4">
    <source>
        <dbReference type="ARBA" id="ARBA00022982"/>
    </source>
</evidence>
<feature type="domain" description="BFD-like [2Fe-2S]-binding" evidence="9">
    <location>
        <begin position="2"/>
        <end position="49"/>
    </location>
</feature>
<protein>
    <recommendedName>
        <fullName evidence="7">Bacterioferritin-associated ferredoxin</fullName>
    </recommendedName>
</protein>
<keyword evidence="11" id="KW-1185">Reference proteome</keyword>
<comment type="similarity">
    <text evidence="8">Belongs to the Bfd family.</text>
</comment>
<reference evidence="10" key="1">
    <citation type="submission" date="2023-06" db="EMBL/GenBank/DDBJ databases">
        <authorList>
            <person name="Zhang S."/>
        </authorList>
    </citation>
    <scope>NUCLEOTIDE SEQUENCE</scope>
    <source>
        <strain evidence="10">SG2303</strain>
    </source>
</reference>
<dbReference type="PANTHER" id="PTHR37424:SF1">
    <property type="entry name" value="BACTERIOFERRITIN-ASSOCIATED FERREDOXIN"/>
    <property type="match status" value="1"/>
</dbReference>
<evidence type="ECO:0000259" key="9">
    <source>
        <dbReference type="Pfam" id="PF04324"/>
    </source>
</evidence>
<dbReference type="InterPro" id="IPR007419">
    <property type="entry name" value="BFD-like_2Fe2S-bd_dom"/>
</dbReference>
<dbReference type="PANTHER" id="PTHR37424">
    <property type="entry name" value="BACTERIOFERRITIN-ASSOCIATED FERREDOXIN"/>
    <property type="match status" value="1"/>
</dbReference>
<keyword evidence="2" id="KW-0001">2Fe-2S</keyword>
<keyword evidence="1" id="KW-0813">Transport</keyword>
<name>A0ABT7XJZ4_9NEIS</name>
<dbReference type="Gene3D" id="1.10.10.1100">
    <property type="entry name" value="BFD-like [2Fe-2S]-binding domain"/>
    <property type="match status" value="1"/>
</dbReference>
<keyword evidence="3" id="KW-0479">Metal-binding</keyword>
<dbReference type="Proteomes" id="UP001168540">
    <property type="component" value="Unassembled WGS sequence"/>
</dbReference>
<evidence type="ECO:0000256" key="1">
    <source>
        <dbReference type="ARBA" id="ARBA00022448"/>
    </source>
</evidence>
<sequence length="66" mass="7034">MYVCLCNAVTDRQIRHAVENGATRMSDLNRELGVAGECGKCAGCACQIMKDTIAQASSQSLLREAA</sequence>
<comment type="caution">
    <text evidence="10">The sequence shown here is derived from an EMBL/GenBank/DDBJ whole genome shotgun (WGS) entry which is preliminary data.</text>
</comment>
<proteinExistence type="inferred from homology"/>
<keyword evidence="4" id="KW-0249">Electron transport</keyword>
<evidence type="ECO:0000256" key="5">
    <source>
        <dbReference type="ARBA" id="ARBA00023004"/>
    </source>
</evidence>
<keyword evidence="6" id="KW-0411">Iron-sulfur</keyword>
<evidence type="ECO:0000256" key="7">
    <source>
        <dbReference type="ARBA" id="ARBA00039386"/>
    </source>
</evidence>
<organism evidence="10 11">
    <name type="scientific">Crenobacter oryzisoli</name>
    <dbReference type="NCBI Taxonomy" id="3056844"/>
    <lineage>
        <taxon>Bacteria</taxon>
        <taxon>Pseudomonadati</taxon>
        <taxon>Pseudomonadota</taxon>
        <taxon>Betaproteobacteria</taxon>
        <taxon>Neisseriales</taxon>
        <taxon>Neisseriaceae</taxon>
        <taxon>Crenobacter</taxon>
    </lineage>
</organism>
<dbReference type="Pfam" id="PF04324">
    <property type="entry name" value="Fer2_BFD"/>
    <property type="match status" value="1"/>
</dbReference>